<dbReference type="NCBIfam" id="TIGR00563">
    <property type="entry name" value="rsmB"/>
    <property type="match status" value="1"/>
</dbReference>
<dbReference type="EC" id="2.1.1.176" evidence="4"/>
<sequence>MSNKQNHLPDNVPTRKIALNILLEVLQQGQSLSSLKHLTDKLEPRDGAFVRMLSFGVLRFYQQLQALLKPLMKKPLKAKDLDIQLTMLIGLFQLMHTRVPDYAVVDAAVKQVRKSRKKWAANMVNAVLRNFIRQQQALVDGLKTDEAKFAHPQWIIDRLKQDWPQNWAALLEANLSPAPMTLRINLQRSNVADYLNALQNECELTAEQLVNIPAALILSEARDVRQLPGFSQGWFSVQDAGAQLAAQILQPAAGDIILDACAAPGGKTAHLYELQPDIKLTALDVSEQRLQRVEENGQRLGFKPQLIAADAADVDSWWDGKAFDKILLDVPCSASGVIRRHPDIKQLRRADDIQALVELQREILLKSWPLLKPGGRLLYATCSLFKAENQQQIEWFLENTQDAELIEIPAGGLPQTHIETSGAGVQLFPSSFSHDGFYYALLGKKAG</sequence>
<name>A0A3B0XVX9_9ZZZZ</name>
<dbReference type="Gene3D" id="1.10.940.10">
    <property type="entry name" value="NusB-like"/>
    <property type="match status" value="1"/>
</dbReference>
<dbReference type="InterPro" id="IPR006027">
    <property type="entry name" value="NusB_RsmB_TIM44"/>
</dbReference>
<dbReference type="InterPro" id="IPR004573">
    <property type="entry name" value="rRNA_ssu_MeTfrase_B"/>
</dbReference>
<accession>A0A3B0XVX9</accession>
<proteinExistence type="inferred from homology"/>
<comment type="subcellular location">
    <subcellularLocation>
        <location evidence="2">Cytoplasm</location>
    </subcellularLocation>
</comment>
<dbReference type="InterPro" id="IPR023267">
    <property type="entry name" value="RCMT"/>
</dbReference>
<evidence type="ECO:0000256" key="13">
    <source>
        <dbReference type="ARBA" id="ARBA00047283"/>
    </source>
</evidence>
<reference evidence="15" key="1">
    <citation type="submission" date="2018-06" db="EMBL/GenBank/DDBJ databases">
        <authorList>
            <person name="Zhirakovskaya E."/>
        </authorList>
    </citation>
    <scope>NUCLEOTIDE SEQUENCE</scope>
</reference>
<dbReference type="PROSITE" id="PS51686">
    <property type="entry name" value="SAM_MT_RSMB_NOP"/>
    <property type="match status" value="1"/>
</dbReference>
<dbReference type="SUPFAM" id="SSF53335">
    <property type="entry name" value="S-adenosyl-L-methionine-dependent methyltransferases"/>
    <property type="match status" value="1"/>
</dbReference>
<dbReference type="Gene3D" id="3.30.70.1170">
    <property type="entry name" value="Sun protein, domain 3"/>
    <property type="match status" value="1"/>
</dbReference>
<evidence type="ECO:0000256" key="4">
    <source>
        <dbReference type="ARBA" id="ARBA00012140"/>
    </source>
</evidence>
<keyword evidence="10" id="KW-0694">RNA-binding</keyword>
<evidence type="ECO:0000256" key="8">
    <source>
        <dbReference type="ARBA" id="ARBA00022679"/>
    </source>
</evidence>
<dbReference type="InterPro" id="IPR035926">
    <property type="entry name" value="NusB-like_sf"/>
</dbReference>
<dbReference type="Gene3D" id="1.10.287.730">
    <property type="entry name" value="Helix hairpin bin"/>
    <property type="match status" value="1"/>
</dbReference>
<organism evidence="15">
    <name type="scientific">hydrothermal vent metagenome</name>
    <dbReference type="NCBI Taxonomy" id="652676"/>
    <lineage>
        <taxon>unclassified sequences</taxon>
        <taxon>metagenomes</taxon>
        <taxon>ecological metagenomes</taxon>
    </lineage>
</organism>
<evidence type="ECO:0000256" key="12">
    <source>
        <dbReference type="ARBA" id="ARBA00031088"/>
    </source>
</evidence>
<keyword evidence="6" id="KW-0698">rRNA processing</keyword>
<evidence type="ECO:0000259" key="14">
    <source>
        <dbReference type="PROSITE" id="PS51686"/>
    </source>
</evidence>
<dbReference type="GO" id="GO:0006355">
    <property type="term" value="P:regulation of DNA-templated transcription"/>
    <property type="evidence" value="ECO:0007669"/>
    <property type="project" value="InterPro"/>
</dbReference>
<keyword evidence="9" id="KW-0949">S-adenosyl-L-methionine</keyword>
<dbReference type="Pfam" id="PF22458">
    <property type="entry name" value="RsmF-B_ferredox"/>
    <property type="match status" value="1"/>
</dbReference>
<dbReference type="PROSITE" id="PS01153">
    <property type="entry name" value="NOL1_NOP2_SUN"/>
    <property type="match status" value="1"/>
</dbReference>
<evidence type="ECO:0000256" key="7">
    <source>
        <dbReference type="ARBA" id="ARBA00022603"/>
    </source>
</evidence>
<dbReference type="GO" id="GO:0003723">
    <property type="term" value="F:RNA binding"/>
    <property type="evidence" value="ECO:0007669"/>
    <property type="project" value="UniProtKB-KW"/>
</dbReference>
<dbReference type="InterPro" id="IPR049560">
    <property type="entry name" value="MeTrfase_RsmB-F_NOP2_cat"/>
</dbReference>
<dbReference type="Gene3D" id="3.40.50.150">
    <property type="entry name" value="Vaccinia Virus protein VP39"/>
    <property type="match status" value="1"/>
</dbReference>
<dbReference type="InterPro" id="IPR018314">
    <property type="entry name" value="RsmB/NOL1/NOP2-like_CS"/>
</dbReference>
<comment type="similarity">
    <text evidence="3">Belongs to the class I-like SAM-binding methyltransferase superfamily. RsmB/NOP family.</text>
</comment>
<dbReference type="InterPro" id="IPR054728">
    <property type="entry name" value="RsmB-like_ferredoxin"/>
</dbReference>
<dbReference type="Pfam" id="PF01189">
    <property type="entry name" value="Methyltr_RsmB-F"/>
    <property type="match status" value="1"/>
</dbReference>
<dbReference type="NCBIfam" id="NF008149">
    <property type="entry name" value="PRK10901.1"/>
    <property type="match status" value="1"/>
</dbReference>
<dbReference type="InterPro" id="IPR001678">
    <property type="entry name" value="MeTrfase_RsmB-F_NOP2_dom"/>
</dbReference>
<dbReference type="PANTHER" id="PTHR22807">
    <property type="entry name" value="NOP2 YEAST -RELATED NOL1/NOP2/FMU SUN DOMAIN-CONTAINING"/>
    <property type="match status" value="1"/>
</dbReference>
<evidence type="ECO:0000256" key="6">
    <source>
        <dbReference type="ARBA" id="ARBA00022552"/>
    </source>
</evidence>
<evidence type="ECO:0000256" key="9">
    <source>
        <dbReference type="ARBA" id="ARBA00022691"/>
    </source>
</evidence>
<evidence type="ECO:0000256" key="10">
    <source>
        <dbReference type="ARBA" id="ARBA00022884"/>
    </source>
</evidence>
<dbReference type="FunFam" id="3.40.50.150:FF:000022">
    <property type="entry name" value="Ribosomal RNA small subunit methyltransferase B"/>
    <property type="match status" value="1"/>
</dbReference>
<comment type="function">
    <text evidence="1">Specifically methylates the cytosine at position 967 (m5C967) of 16S rRNA.</text>
</comment>
<dbReference type="PRINTS" id="PR02008">
    <property type="entry name" value="RCMTFAMILY"/>
</dbReference>
<dbReference type="GO" id="GO:0070475">
    <property type="term" value="P:rRNA base methylation"/>
    <property type="evidence" value="ECO:0007669"/>
    <property type="project" value="TreeGrafter"/>
</dbReference>
<dbReference type="CDD" id="cd02440">
    <property type="entry name" value="AdoMet_MTases"/>
    <property type="match status" value="1"/>
</dbReference>
<dbReference type="PANTHER" id="PTHR22807:SF61">
    <property type="entry name" value="NOL1_NOP2_SUN FAMILY PROTEIN _ ANTITERMINATION NUSB DOMAIN-CONTAINING PROTEIN"/>
    <property type="match status" value="1"/>
</dbReference>
<dbReference type="Pfam" id="PF01029">
    <property type="entry name" value="NusB"/>
    <property type="match status" value="1"/>
</dbReference>
<evidence type="ECO:0000256" key="11">
    <source>
        <dbReference type="ARBA" id="ARBA00030399"/>
    </source>
</evidence>
<feature type="domain" description="SAM-dependent MTase RsmB/NOP-type" evidence="14">
    <location>
        <begin position="170"/>
        <end position="445"/>
    </location>
</feature>
<comment type="catalytic activity">
    <reaction evidence="13">
        <text>cytidine(967) in 16S rRNA + S-adenosyl-L-methionine = 5-methylcytidine(967) in 16S rRNA + S-adenosyl-L-homocysteine + H(+)</text>
        <dbReference type="Rhea" id="RHEA:42748"/>
        <dbReference type="Rhea" id="RHEA-COMP:10219"/>
        <dbReference type="Rhea" id="RHEA-COMP:10220"/>
        <dbReference type="ChEBI" id="CHEBI:15378"/>
        <dbReference type="ChEBI" id="CHEBI:57856"/>
        <dbReference type="ChEBI" id="CHEBI:59789"/>
        <dbReference type="ChEBI" id="CHEBI:74483"/>
        <dbReference type="ChEBI" id="CHEBI:82748"/>
        <dbReference type="EC" id="2.1.1.176"/>
    </reaction>
</comment>
<dbReference type="GO" id="GO:0009383">
    <property type="term" value="F:rRNA (cytosine-C5-)-methyltransferase activity"/>
    <property type="evidence" value="ECO:0007669"/>
    <property type="project" value="TreeGrafter"/>
</dbReference>
<evidence type="ECO:0000313" key="15">
    <source>
        <dbReference type="EMBL" id="VAW68860.1"/>
    </source>
</evidence>
<keyword evidence="8 15" id="KW-0808">Transferase</keyword>
<dbReference type="GO" id="GO:0005829">
    <property type="term" value="C:cytosol"/>
    <property type="evidence" value="ECO:0007669"/>
    <property type="project" value="TreeGrafter"/>
</dbReference>
<evidence type="ECO:0000256" key="5">
    <source>
        <dbReference type="ARBA" id="ARBA00022490"/>
    </source>
</evidence>
<gene>
    <name evidence="15" type="ORF">MNBD_GAMMA09-1085</name>
</gene>
<keyword evidence="5" id="KW-0963">Cytoplasm</keyword>
<dbReference type="NCBIfam" id="NF011494">
    <property type="entry name" value="PRK14902.1"/>
    <property type="match status" value="1"/>
</dbReference>
<evidence type="ECO:0000256" key="1">
    <source>
        <dbReference type="ARBA" id="ARBA00002724"/>
    </source>
</evidence>
<dbReference type="SUPFAM" id="SSF48013">
    <property type="entry name" value="NusB-like"/>
    <property type="match status" value="1"/>
</dbReference>
<dbReference type="AlphaFoldDB" id="A0A3B0XVX9"/>
<dbReference type="EMBL" id="UOFI01000139">
    <property type="protein sequence ID" value="VAW68860.1"/>
    <property type="molecule type" value="Genomic_DNA"/>
</dbReference>
<dbReference type="InterPro" id="IPR029063">
    <property type="entry name" value="SAM-dependent_MTases_sf"/>
</dbReference>
<evidence type="ECO:0000256" key="3">
    <source>
        <dbReference type="ARBA" id="ARBA00007494"/>
    </source>
</evidence>
<keyword evidence="7 15" id="KW-0489">Methyltransferase</keyword>
<protein>
    <recommendedName>
        <fullName evidence="4">16S rRNA (cytosine(967)-C(5))-methyltransferase</fullName>
        <ecNumber evidence="4">2.1.1.176</ecNumber>
    </recommendedName>
    <alternativeName>
        <fullName evidence="11">16S rRNA m5C967 methyltransferase</fullName>
    </alternativeName>
    <alternativeName>
        <fullName evidence="12">rRNA (cytosine-C(5)-)-methyltransferase RsmB</fullName>
    </alternativeName>
</protein>
<evidence type="ECO:0000256" key="2">
    <source>
        <dbReference type="ARBA" id="ARBA00004496"/>
    </source>
</evidence>